<keyword evidence="2" id="KW-0812">Transmembrane</keyword>
<feature type="transmembrane region" description="Helical" evidence="2">
    <location>
        <begin position="81"/>
        <end position="98"/>
    </location>
</feature>
<feature type="compositionally biased region" description="Basic and acidic residues" evidence="1">
    <location>
        <begin position="7"/>
        <end position="22"/>
    </location>
</feature>
<evidence type="ECO:0000256" key="2">
    <source>
        <dbReference type="SAM" id="Phobius"/>
    </source>
</evidence>
<feature type="region of interest" description="Disordered" evidence="1">
    <location>
        <begin position="1"/>
        <end position="32"/>
    </location>
</feature>
<organism evidence="3">
    <name type="scientific">Micrurus surinamensis</name>
    <name type="common">Surinam coral snake</name>
    <dbReference type="NCBI Taxonomy" id="129470"/>
    <lineage>
        <taxon>Eukaryota</taxon>
        <taxon>Metazoa</taxon>
        <taxon>Chordata</taxon>
        <taxon>Craniata</taxon>
        <taxon>Vertebrata</taxon>
        <taxon>Euteleostomi</taxon>
        <taxon>Lepidosauria</taxon>
        <taxon>Squamata</taxon>
        <taxon>Bifurcata</taxon>
        <taxon>Unidentata</taxon>
        <taxon>Episquamata</taxon>
        <taxon>Toxicofera</taxon>
        <taxon>Serpentes</taxon>
        <taxon>Colubroidea</taxon>
        <taxon>Elapidae</taxon>
        <taxon>Elapinae</taxon>
        <taxon>Micrurus</taxon>
    </lineage>
</organism>
<protein>
    <submittedName>
        <fullName evidence="3">Uncharacterized protein</fullName>
    </submittedName>
</protein>
<feature type="compositionally biased region" description="Gly residues" evidence="1">
    <location>
        <begin position="23"/>
        <end position="32"/>
    </location>
</feature>
<reference evidence="3" key="1">
    <citation type="submission" date="2017-07" db="EMBL/GenBank/DDBJ databases">
        <authorList>
            <person name="Mikheyev A."/>
            <person name="Grau M."/>
        </authorList>
    </citation>
    <scope>NUCLEOTIDE SEQUENCE</scope>
    <source>
        <tissue evidence="3">Venom_gland</tissue>
    </source>
</reference>
<accession>A0A2D4PFN6</accession>
<evidence type="ECO:0000313" key="3">
    <source>
        <dbReference type="EMBL" id="LAB55906.1"/>
    </source>
</evidence>
<dbReference type="EMBL" id="IACN01068148">
    <property type="protein sequence ID" value="LAB55906.1"/>
    <property type="molecule type" value="Transcribed_RNA"/>
</dbReference>
<dbReference type="AlphaFoldDB" id="A0A2D4PFN6"/>
<reference evidence="3" key="2">
    <citation type="submission" date="2017-11" db="EMBL/GenBank/DDBJ databases">
        <title>Coralsnake Venomics: Analyses of Venom Gland Transcriptomes and Proteomes of Six Brazilian Taxa.</title>
        <authorList>
            <person name="Aird S.D."/>
            <person name="Jorge da Silva N."/>
            <person name="Qiu L."/>
            <person name="Villar-Briones A."/>
            <person name="Aparecida-Saddi V."/>
            <person name="Campos-Telles M.P."/>
            <person name="Grau M."/>
            <person name="Mikheyev A.S."/>
        </authorList>
    </citation>
    <scope>NUCLEOTIDE SEQUENCE</scope>
    <source>
        <tissue evidence="3">Venom_gland</tissue>
    </source>
</reference>
<keyword evidence="2" id="KW-0472">Membrane</keyword>
<keyword evidence="2" id="KW-1133">Transmembrane helix</keyword>
<proteinExistence type="predicted"/>
<sequence>MAGESSEEQRGADVRRWREKSGEGAGWWTDGGGEQMAFWKERDGGEERWRPASKDSPLIHVLLMREFNPERGRVQQRVKDFIISSFLIINVFYLVKLVNRPESFGRWGGIEIKK</sequence>
<name>A0A2D4PFN6_MICSU</name>
<evidence type="ECO:0000256" key="1">
    <source>
        <dbReference type="SAM" id="MobiDB-lite"/>
    </source>
</evidence>